<sequence>MVADYIGNTRRTRNGYPRSGYKYNRRSRTDRHRQATAISAKTVKNDTSATENNKLEDLCQNTQNEIQTHQDFHTIPKSDTQLMVSLQYVANKIEEPESLVMDIQEITESGPAMEIDKQATNETNLVWSEEDFFDITVVPVSYEED</sequence>
<comment type="caution">
    <text evidence="2">The sequence shown here is derived from an EMBL/GenBank/DDBJ whole genome shotgun (WGS) entry which is preliminary data.</text>
</comment>
<evidence type="ECO:0000256" key="1">
    <source>
        <dbReference type="SAM" id="MobiDB-lite"/>
    </source>
</evidence>
<keyword evidence="3" id="KW-1185">Reference proteome</keyword>
<protein>
    <submittedName>
        <fullName evidence="2">30812_t:CDS:1</fullName>
    </submittedName>
</protein>
<reference evidence="2 3" key="1">
    <citation type="submission" date="2021-06" db="EMBL/GenBank/DDBJ databases">
        <authorList>
            <person name="Kallberg Y."/>
            <person name="Tangrot J."/>
            <person name="Rosling A."/>
        </authorList>
    </citation>
    <scope>NUCLEOTIDE SEQUENCE [LARGE SCALE GENOMIC DNA]</scope>
    <source>
        <strain evidence="2 3">120-4 pot B 10/14</strain>
    </source>
</reference>
<gene>
    <name evidence="2" type="ORF">GMARGA_LOCUS15394</name>
</gene>
<proteinExistence type="predicted"/>
<evidence type="ECO:0000313" key="2">
    <source>
        <dbReference type="EMBL" id="CAG8741136.1"/>
    </source>
</evidence>
<name>A0ABN7V965_GIGMA</name>
<dbReference type="EMBL" id="CAJVQB010010581">
    <property type="protein sequence ID" value="CAG8741136.1"/>
    <property type="molecule type" value="Genomic_DNA"/>
</dbReference>
<organism evidence="2 3">
    <name type="scientific">Gigaspora margarita</name>
    <dbReference type="NCBI Taxonomy" id="4874"/>
    <lineage>
        <taxon>Eukaryota</taxon>
        <taxon>Fungi</taxon>
        <taxon>Fungi incertae sedis</taxon>
        <taxon>Mucoromycota</taxon>
        <taxon>Glomeromycotina</taxon>
        <taxon>Glomeromycetes</taxon>
        <taxon>Diversisporales</taxon>
        <taxon>Gigasporaceae</taxon>
        <taxon>Gigaspora</taxon>
    </lineage>
</organism>
<accession>A0ABN7V965</accession>
<feature type="region of interest" description="Disordered" evidence="1">
    <location>
        <begin position="1"/>
        <end position="31"/>
    </location>
</feature>
<dbReference type="Proteomes" id="UP000789901">
    <property type="component" value="Unassembled WGS sequence"/>
</dbReference>
<evidence type="ECO:0000313" key="3">
    <source>
        <dbReference type="Proteomes" id="UP000789901"/>
    </source>
</evidence>